<keyword evidence="2" id="KW-1185">Reference proteome</keyword>
<dbReference type="SUPFAM" id="SSF48452">
    <property type="entry name" value="TPR-like"/>
    <property type="match status" value="1"/>
</dbReference>
<evidence type="ECO:0008006" key="3">
    <source>
        <dbReference type="Google" id="ProtNLM"/>
    </source>
</evidence>
<dbReference type="AlphaFoldDB" id="A0A7G9SBR7"/>
<evidence type="ECO:0000313" key="2">
    <source>
        <dbReference type="Proteomes" id="UP000515955"/>
    </source>
</evidence>
<accession>A0A7G9SBR7</accession>
<proteinExistence type="predicted"/>
<reference evidence="1 2" key="1">
    <citation type="submission" date="2020-08" db="EMBL/GenBank/DDBJ databases">
        <title>Genome sequence of Sphingomonas rhizophila KACC 19189T.</title>
        <authorList>
            <person name="Hyun D.-W."/>
            <person name="Bae J.-W."/>
        </authorList>
    </citation>
    <scope>NUCLEOTIDE SEQUENCE [LARGE SCALE GENOMIC DNA]</scope>
    <source>
        <strain evidence="1 2">KACC 19189</strain>
    </source>
</reference>
<dbReference type="Proteomes" id="UP000515955">
    <property type="component" value="Chromosome"/>
</dbReference>
<dbReference type="RefSeq" id="WP_187542284.1">
    <property type="nucleotide sequence ID" value="NZ_CP060717.1"/>
</dbReference>
<dbReference type="InterPro" id="IPR011990">
    <property type="entry name" value="TPR-like_helical_dom_sf"/>
</dbReference>
<evidence type="ECO:0000313" key="1">
    <source>
        <dbReference type="EMBL" id="QNN65292.1"/>
    </source>
</evidence>
<dbReference type="EMBL" id="CP060717">
    <property type="protein sequence ID" value="QNN65292.1"/>
    <property type="molecule type" value="Genomic_DNA"/>
</dbReference>
<dbReference type="Gene3D" id="1.25.40.10">
    <property type="entry name" value="Tetratricopeptide repeat domain"/>
    <property type="match status" value="2"/>
</dbReference>
<dbReference type="KEGG" id="srhi:H9L12_01240"/>
<gene>
    <name evidence="1" type="ORF">H9L12_01240</name>
</gene>
<protein>
    <recommendedName>
        <fullName evidence="3">Tetratricopeptide repeat protein</fullName>
    </recommendedName>
</protein>
<organism evidence="1 2">
    <name type="scientific">Sphingomonas rhizophila</name>
    <dbReference type="NCBI Taxonomy" id="2071607"/>
    <lineage>
        <taxon>Bacteria</taxon>
        <taxon>Pseudomonadati</taxon>
        <taxon>Pseudomonadota</taxon>
        <taxon>Alphaproteobacteria</taxon>
        <taxon>Sphingomonadales</taxon>
        <taxon>Sphingomonadaceae</taxon>
        <taxon>Sphingomonas</taxon>
    </lineage>
</organism>
<name>A0A7G9SBR7_9SPHN</name>
<sequence>MQKLRVTPIGTCRIHNPLRQASTKFPIALERAGIYGFTHTSGEALQMLRYLAGEKSFDERAKAVIFRPDRAEGADSAPAGWTPADLQIVEISSAKNISVGEDSVQVNYLYRQFADFFSSSARTQQYWSLVKRGDRAALRDFLRGEATYNILKTDDRVLLLNLRMEQQDFASIKSDMAEIVERTGRDAVLFVTHVDARTADGSFIPARKRVIQWVKLAAGQLDVPCFDPTAAMTDFGQERALERGGLDLTHFTPAFADRVYAEMHREHIGQLMESKPGLDRESEALGRQQMLADSIDALMRFDDFIVGTRRLHSALRAEPGAGPLLELRGKGLAHLGDFEGAIRDLEPLEQAASLSPEGRVALVEAYTATEQWQAALALAEILLGDEYENAAIYACAATSAERIGRIDAAIGFWKQAFRLDHSDLNAALHALTLLAQLGRSDQLDTWRDEVLENSVGGSDGAFDLARWSVDHRDDGMFAKVFLSLASADADSAERQLETALSVGMFEASAVGVRSLSENQVELPAATRARIAALAGEASADRLEKEDFASAYLLSNASVALKPNRAAKVTHRRAERHYRDRIREAYRAARFEDVITAWQDAGNALVQLGDAARLAAMSYHKLGQNEEALDLLLGMNARQPEDPVTLRWIGRTSALLGRFELAYPSYRELLDSADPAAERFRDEAERFFAGADRRALRLLRVMMVEGQLSEALTLIDAIRPHFTDTGRLQVEIDRVARLLRQRLRDVESGLAEEDERERTLALLLRLAPDDPAILRRMALEFMRQQRFEDAIAPWTRLNQLVPDTESTLRNLERCRVLAARQSKQRAGQSPAFAQ</sequence>